<protein>
    <submittedName>
        <fullName evidence="12">TonB-dependent receptor</fullName>
    </submittedName>
</protein>
<comment type="similarity">
    <text evidence="8 9">Belongs to the TonB-dependent receptor family.</text>
</comment>
<evidence type="ECO:0000256" key="3">
    <source>
        <dbReference type="ARBA" id="ARBA00022452"/>
    </source>
</evidence>
<dbReference type="AlphaFoldDB" id="A0A4Y1WXU4"/>
<dbReference type="PROSITE" id="PS52016">
    <property type="entry name" value="TONB_DEPENDENT_REC_3"/>
    <property type="match status" value="1"/>
</dbReference>
<name>A0A4Y1WXU4_9BACT</name>
<dbReference type="PANTHER" id="PTHR30069">
    <property type="entry name" value="TONB-DEPENDENT OUTER MEMBRANE RECEPTOR"/>
    <property type="match status" value="1"/>
</dbReference>
<keyword evidence="2 8" id="KW-0813">Transport</keyword>
<dbReference type="InterPro" id="IPR012910">
    <property type="entry name" value="Plug_dom"/>
</dbReference>
<keyword evidence="13" id="KW-1185">Reference proteome</keyword>
<evidence type="ECO:0000256" key="5">
    <source>
        <dbReference type="ARBA" id="ARBA00023077"/>
    </source>
</evidence>
<dbReference type="Pfam" id="PF07715">
    <property type="entry name" value="Plug"/>
    <property type="match status" value="1"/>
</dbReference>
<dbReference type="Proteomes" id="UP000319374">
    <property type="component" value="Chromosome"/>
</dbReference>
<dbReference type="GO" id="GO:0009279">
    <property type="term" value="C:cell outer membrane"/>
    <property type="evidence" value="ECO:0007669"/>
    <property type="project" value="UniProtKB-SubCell"/>
</dbReference>
<keyword evidence="12" id="KW-0675">Receptor</keyword>
<dbReference type="EMBL" id="AP019736">
    <property type="protein sequence ID" value="BBL05791.1"/>
    <property type="molecule type" value="Genomic_DNA"/>
</dbReference>
<dbReference type="Gene3D" id="2.60.40.1120">
    <property type="entry name" value="Carboxypeptidase-like, regulatory domain"/>
    <property type="match status" value="1"/>
</dbReference>
<gene>
    <name evidence="12" type="ORF">A5CPEGH6_04290</name>
</gene>
<evidence type="ECO:0000256" key="9">
    <source>
        <dbReference type="RuleBase" id="RU003357"/>
    </source>
</evidence>
<dbReference type="PANTHER" id="PTHR30069:SF57">
    <property type="entry name" value="TONB-DEPENDENT RECEPTOR"/>
    <property type="match status" value="1"/>
</dbReference>
<reference evidence="13" key="1">
    <citation type="submission" date="2019-06" db="EMBL/GenBank/DDBJ databases">
        <title>Alistipes onderdonkii subsp. vulgaris subsp. nov., Alistipes dispar sp. nov. and Alistipes communis sp. nov., isolated from human faeces, and creation of Alistipes onderdonkii subsp. onderdonkii subsp. nov.</title>
        <authorList>
            <person name="Sakamoto M."/>
            <person name="Ikeyama N."/>
            <person name="Ogata Y."/>
            <person name="Suda W."/>
            <person name="Iino T."/>
            <person name="Hattori M."/>
            <person name="Ohkuma M."/>
        </authorList>
    </citation>
    <scope>NUCLEOTIDE SEQUENCE [LARGE SCALE GENOMIC DNA]</scope>
    <source>
        <strain evidence="13">5CPEGH6</strain>
    </source>
</reference>
<evidence type="ECO:0000313" key="13">
    <source>
        <dbReference type="Proteomes" id="UP000319374"/>
    </source>
</evidence>
<evidence type="ECO:0000259" key="10">
    <source>
        <dbReference type="Pfam" id="PF00593"/>
    </source>
</evidence>
<dbReference type="GeneID" id="98672399"/>
<accession>A0A4Y1WXU4</accession>
<dbReference type="InterPro" id="IPR036942">
    <property type="entry name" value="Beta-barrel_TonB_sf"/>
</dbReference>
<evidence type="ECO:0000256" key="4">
    <source>
        <dbReference type="ARBA" id="ARBA00022692"/>
    </source>
</evidence>
<keyword evidence="7 8" id="KW-0998">Cell outer membrane</keyword>
<dbReference type="OrthoDB" id="9760333at2"/>
<dbReference type="Pfam" id="PF00593">
    <property type="entry name" value="TonB_dep_Rec_b-barrel"/>
    <property type="match status" value="1"/>
</dbReference>
<dbReference type="Gene3D" id="2.170.130.10">
    <property type="entry name" value="TonB-dependent receptor, plug domain"/>
    <property type="match status" value="1"/>
</dbReference>
<dbReference type="KEGG" id="ada:A5CPEGH6_04290"/>
<organism evidence="12 13">
    <name type="scientific">Alistipes dispar</name>
    <dbReference type="NCBI Taxonomy" id="2585119"/>
    <lineage>
        <taxon>Bacteria</taxon>
        <taxon>Pseudomonadati</taxon>
        <taxon>Bacteroidota</taxon>
        <taxon>Bacteroidia</taxon>
        <taxon>Bacteroidales</taxon>
        <taxon>Rikenellaceae</taxon>
        <taxon>Alistipes</taxon>
    </lineage>
</organism>
<dbReference type="RefSeq" id="WP_141427668.1">
    <property type="nucleotide sequence ID" value="NZ_AP019736.1"/>
</dbReference>
<evidence type="ECO:0000259" key="11">
    <source>
        <dbReference type="Pfam" id="PF07715"/>
    </source>
</evidence>
<dbReference type="GO" id="GO:0015344">
    <property type="term" value="F:siderophore uptake transmembrane transporter activity"/>
    <property type="evidence" value="ECO:0007669"/>
    <property type="project" value="TreeGrafter"/>
</dbReference>
<dbReference type="InterPro" id="IPR039426">
    <property type="entry name" value="TonB-dep_rcpt-like"/>
</dbReference>
<evidence type="ECO:0000256" key="2">
    <source>
        <dbReference type="ARBA" id="ARBA00022448"/>
    </source>
</evidence>
<keyword evidence="4 8" id="KW-0812">Transmembrane</keyword>
<dbReference type="InterPro" id="IPR037066">
    <property type="entry name" value="Plug_dom_sf"/>
</dbReference>
<dbReference type="Gene3D" id="2.40.170.20">
    <property type="entry name" value="TonB-dependent receptor, beta-barrel domain"/>
    <property type="match status" value="1"/>
</dbReference>
<dbReference type="SUPFAM" id="SSF56935">
    <property type="entry name" value="Porins"/>
    <property type="match status" value="1"/>
</dbReference>
<evidence type="ECO:0000256" key="8">
    <source>
        <dbReference type="PROSITE-ProRule" id="PRU01360"/>
    </source>
</evidence>
<evidence type="ECO:0000256" key="1">
    <source>
        <dbReference type="ARBA" id="ARBA00004571"/>
    </source>
</evidence>
<dbReference type="GO" id="GO:0030246">
    <property type="term" value="F:carbohydrate binding"/>
    <property type="evidence" value="ECO:0007669"/>
    <property type="project" value="InterPro"/>
</dbReference>
<feature type="domain" description="TonB-dependent receptor-like beta-barrel" evidence="10">
    <location>
        <begin position="297"/>
        <end position="721"/>
    </location>
</feature>
<proteinExistence type="inferred from homology"/>
<dbReference type="InterPro" id="IPR013784">
    <property type="entry name" value="Carb-bd-like_fold"/>
</dbReference>
<evidence type="ECO:0000256" key="6">
    <source>
        <dbReference type="ARBA" id="ARBA00023136"/>
    </source>
</evidence>
<keyword evidence="3 8" id="KW-1134">Transmembrane beta strand</keyword>
<dbReference type="GO" id="GO:0044718">
    <property type="term" value="P:siderophore transmembrane transport"/>
    <property type="evidence" value="ECO:0007669"/>
    <property type="project" value="TreeGrafter"/>
</dbReference>
<dbReference type="Pfam" id="PF13715">
    <property type="entry name" value="CarbopepD_reg_2"/>
    <property type="match status" value="1"/>
</dbReference>
<sequence length="757" mass="83387">MLLAAVAHPATEQTAVAGKRNGAHVSGTVTDARTGTGLAYATLAVKGTTVGIAADASGRFTLNNLPTGRLTLIAAAVGYKSAEQELRLEAGETVRADFALEEEALAVEEIVVSASRTETNKKYSPTIVSVASGKLFEATASCNLAETMNFQSGLRVENNCGNCGTTQLRINGLEGQYSQVLLDSRPIFSSLAAMYGLEQLPVSMIERVEVIRGGGSALFGANAIGGVVNIITKEPQRNSLALSNTTNLLEDGAADFNTALNGSFVSDDYRAGVYLFGMVRDRDSYDRNGDGFSDIPALNTETAGFRAYYKLSPYMRLTAEYHHIHEFRRGGNALNRPPHMADIAEQLDHKIDGGGVKFDYFSPNGRHRAGVYASAQGIDRDSYFGTGRNPDTYGATSDGTLVAGAQYTYTFEKLLFLPSELTAGVEYNRNSLHDEYLGLNRDLRQTSRSTGVFFQNEWRSEKLNLLIGGRVDKHNMMQKAVFSPRINLRYSPTERLGLRLSYASGYRAPQAYNEDLHIDALDSKVSVIRLAPDLRPEYSHSVSASADLYRTFGRIRTNLLVEGFYTMLDDVFTLEKIGEDDQGNIIKERRNASGATVAGIGAEFKAGIPGLFEIQMGYTFQRSRYDEPERWSDDVTPQRRMFRSPDHYGFLTADCAITRSLSASLFGNFTGRMLVQHNAGVVEHDEERLTPAFWDMGMRLSYTFRLTKQLRLELNAGVKNLFDSYQRDLDFGPSKDSAYIYGPSLPRTYFVGAKFAL</sequence>
<feature type="domain" description="TonB-dependent receptor plug" evidence="11">
    <location>
        <begin position="122"/>
        <end position="227"/>
    </location>
</feature>
<evidence type="ECO:0000313" key="12">
    <source>
        <dbReference type="EMBL" id="BBL05791.1"/>
    </source>
</evidence>
<keyword evidence="6 8" id="KW-0472">Membrane</keyword>
<comment type="subcellular location">
    <subcellularLocation>
        <location evidence="1 8">Cell outer membrane</location>
        <topology evidence="1 8">Multi-pass membrane protein</topology>
    </subcellularLocation>
</comment>
<keyword evidence="5 9" id="KW-0798">TonB box</keyword>
<dbReference type="SUPFAM" id="SSF49452">
    <property type="entry name" value="Starch-binding domain-like"/>
    <property type="match status" value="1"/>
</dbReference>
<evidence type="ECO:0000256" key="7">
    <source>
        <dbReference type="ARBA" id="ARBA00023237"/>
    </source>
</evidence>
<dbReference type="InterPro" id="IPR000531">
    <property type="entry name" value="Beta-barrel_TonB"/>
</dbReference>